<dbReference type="InterPro" id="IPR050239">
    <property type="entry name" value="Sigma-70_RNA_pol_init_factors"/>
</dbReference>
<dbReference type="InterPro" id="IPR013324">
    <property type="entry name" value="RNA_pol_sigma_r3/r4-like"/>
</dbReference>
<dbReference type="Gene3D" id="1.20.120.1810">
    <property type="match status" value="1"/>
</dbReference>
<dbReference type="Gene3D" id="1.10.10.10">
    <property type="entry name" value="Winged helix-like DNA-binding domain superfamily/Winged helix DNA-binding domain"/>
    <property type="match status" value="1"/>
</dbReference>
<organism evidence="7 8">
    <name type="scientific">Propioniciclava soli</name>
    <dbReference type="NCBI Taxonomy" id="2775081"/>
    <lineage>
        <taxon>Bacteria</taxon>
        <taxon>Bacillati</taxon>
        <taxon>Actinomycetota</taxon>
        <taxon>Actinomycetes</taxon>
        <taxon>Propionibacteriales</taxon>
        <taxon>Propionibacteriaceae</taxon>
        <taxon>Propioniciclava</taxon>
    </lineage>
</organism>
<dbReference type="Proteomes" id="UP001434337">
    <property type="component" value="Chromosome"/>
</dbReference>
<dbReference type="Pfam" id="PF04545">
    <property type="entry name" value="Sigma70_r4"/>
    <property type="match status" value="1"/>
</dbReference>
<feature type="domain" description="RNA polymerase sigma-70 region 4" evidence="6">
    <location>
        <begin position="208"/>
        <end position="260"/>
    </location>
</feature>
<sequence length="263" mass="28353">MTQQTRRDDRRPNEARLARRIEAGVVAGAVLAGRMTPADPVPEADLRALVADGCAARAELVAAHGGLVWLVVNPVANRTGPDRDELRQEACLGMLEAIERFDPARGCFATFALVRMRLRVGEAAATRLGALGLPAKRARAWWQVQTSRAALEASGRTPGVEDIARQSGLDAARVGALLGWRTTRPLTDEDEIALGEPAEERGPLVEELLQALDRDQRVLIAHRYGIGRKAAGSCAEVAQLLGVSEATVRRRERAALAVLRRAA</sequence>
<gene>
    <name evidence="7" type="ORF">PCC79_06815</name>
</gene>
<keyword evidence="3" id="KW-0238">DNA-binding</keyword>
<evidence type="ECO:0000256" key="4">
    <source>
        <dbReference type="ARBA" id="ARBA00023163"/>
    </source>
</evidence>
<dbReference type="InterPro" id="IPR036388">
    <property type="entry name" value="WH-like_DNA-bd_sf"/>
</dbReference>
<dbReference type="InterPro" id="IPR007627">
    <property type="entry name" value="RNA_pol_sigma70_r2"/>
</dbReference>
<dbReference type="SUPFAM" id="SSF88659">
    <property type="entry name" value="Sigma3 and sigma4 domains of RNA polymerase sigma factors"/>
    <property type="match status" value="1"/>
</dbReference>
<reference evidence="7 8" key="1">
    <citation type="journal article" date="2023" name="Environ Microbiome">
        <title>A coral-associated actinobacterium mitigates coral bleaching under heat stress.</title>
        <authorList>
            <person name="Li J."/>
            <person name="Zou Y."/>
            <person name="Li Q."/>
            <person name="Zhang J."/>
            <person name="Bourne D.G."/>
            <person name="Lyu Y."/>
            <person name="Liu C."/>
            <person name="Zhang S."/>
        </authorList>
    </citation>
    <scope>NUCLEOTIDE SEQUENCE [LARGE SCALE GENOMIC DNA]</scope>
    <source>
        <strain evidence="7 8">SCSIO 13291</strain>
    </source>
</reference>
<dbReference type="InterPro" id="IPR014284">
    <property type="entry name" value="RNA_pol_sigma-70_dom"/>
</dbReference>
<dbReference type="InterPro" id="IPR013325">
    <property type="entry name" value="RNA_pol_sigma_r2"/>
</dbReference>
<dbReference type="InterPro" id="IPR007630">
    <property type="entry name" value="RNA_pol_sigma70_r4"/>
</dbReference>
<feature type="domain" description="RNA polymerase sigma-70 region 2" evidence="5">
    <location>
        <begin position="60"/>
        <end position="117"/>
    </location>
</feature>
<dbReference type="EMBL" id="CP115965">
    <property type="protein sequence ID" value="WZW99894.1"/>
    <property type="molecule type" value="Genomic_DNA"/>
</dbReference>
<evidence type="ECO:0000259" key="5">
    <source>
        <dbReference type="Pfam" id="PF04542"/>
    </source>
</evidence>
<evidence type="ECO:0000313" key="8">
    <source>
        <dbReference type="Proteomes" id="UP001434337"/>
    </source>
</evidence>
<keyword evidence="4" id="KW-0804">Transcription</keyword>
<keyword evidence="2" id="KW-0731">Sigma factor</keyword>
<dbReference type="RefSeq" id="WP_342373376.1">
    <property type="nucleotide sequence ID" value="NZ_CP115965.1"/>
</dbReference>
<name>A0ABZ3CAR8_9ACTN</name>
<evidence type="ECO:0000313" key="7">
    <source>
        <dbReference type="EMBL" id="WZW99894.1"/>
    </source>
</evidence>
<keyword evidence="8" id="KW-1185">Reference proteome</keyword>
<dbReference type="PANTHER" id="PTHR30603:SF47">
    <property type="entry name" value="RNA POLYMERASE SIGMA FACTOR SIGD, CHLOROPLASTIC"/>
    <property type="match status" value="1"/>
</dbReference>
<evidence type="ECO:0000256" key="2">
    <source>
        <dbReference type="ARBA" id="ARBA00023082"/>
    </source>
</evidence>
<evidence type="ECO:0000256" key="3">
    <source>
        <dbReference type="ARBA" id="ARBA00023125"/>
    </source>
</evidence>
<dbReference type="NCBIfam" id="TIGR02937">
    <property type="entry name" value="sigma70-ECF"/>
    <property type="match status" value="1"/>
</dbReference>
<proteinExistence type="predicted"/>
<dbReference type="PANTHER" id="PTHR30603">
    <property type="entry name" value="RNA POLYMERASE SIGMA FACTOR RPO"/>
    <property type="match status" value="1"/>
</dbReference>
<evidence type="ECO:0000256" key="1">
    <source>
        <dbReference type="ARBA" id="ARBA00023015"/>
    </source>
</evidence>
<dbReference type="Pfam" id="PF04542">
    <property type="entry name" value="Sigma70_r2"/>
    <property type="match status" value="1"/>
</dbReference>
<dbReference type="SUPFAM" id="SSF88946">
    <property type="entry name" value="Sigma2 domain of RNA polymerase sigma factors"/>
    <property type="match status" value="1"/>
</dbReference>
<evidence type="ECO:0000259" key="6">
    <source>
        <dbReference type="Pfam" id="PF04545"/>
    </source>
</evidence>
<accession>A0ABZ3CAR8</accession>
<protein>
    <submittedName>
        <fullName evidence="7">Sigma-70 family RNA polymerase sigma factor</fullName>
    </submittedName>
</protein>
<keyword evidence="1" id="KW-0805">Transcription regulation</keyword>